<evidence type="ECO:0000313" key="3">
    <source>
        <dbReference type="Proteomes" id="UP001425155"/>
    </source>
</evidence>
<evidence type="ECO:0000313" key="2">
    <source>
        <dbReference type="EMBL" id="MEN1945882.1"/>
    </source>
</evidence>
<protein>
    <recommendedName>
        <fullName evidence="1">DUF7882 domain-containing protein</fullName>
    </recommendedName>
</protein>
<dbReference type="InterPro" id="IPR057204">
    <property type="entry name" value="DUF7882"/>
</dbReference>
<organism evidence="2 3">
    <name type="scientific">Leifsonia stereocauli</name>
    <dbReference type="NCBI Taxonomy" id="3134136"/>
    <lineage>
        <taxon>Bacteria</taxon>
        <taxon>Bacillati</taxon>
        <taxon>Actinomycetota</taxon>
        <taxon>Actinomycetes</taxon>
        <taxon>Micrococcales</taxon>
        <taxon>Microbacteriaceae</taxon>
        <taxon>Leifsonia</taxon>
    </lineage>
</organism>
<feature type="domain" description="DUF7882" evidence="1">
    <location>
        <begin position="1"/>
        <end position="96"/>
    </location>
</feature>
<dbReference type="EMBL" id="JBCLVG010000001">
    <property type="protein sequence ID" value="MEN1945882.1"/>
    <property type="molecule type" value="Genomic_DNA"/>
</dbReference>
<dbReference type="Pfam" id="PF25355">
    <property type="entry name" value="DUF7882"/>
    <property type="match status" value="1"/>
</dbReference>
<name>A0ABU9W1K6_9MICO</name>
<gene>
    <name evidence="2" type="ORF">WJX64_04935</name>
</gene>
<proteinExistence type="predicted"/>
<sequence length="116" mass="12846">MGSLIYGAGTTYSLDDRTLAHLRVATGARLRRHESFYLSWSVPPEHGSGRITIWVSPSIPLQFHFVSSHPLALNRTWLMALNASADSDRGMTLMSESEAEDFIRDSQALVGVGELR</sequence>
<evidence type="ECO:0000259" key="1">
    <source>
        <dbReference type="Pfam" id="PF25355"/>
    </source>
</evidence>
<keyword evidence="3" id="KW-1185">Reference proteome</keyword>
<comment type="caution">
    <text evidence="2">The sequence shown here is derived from an EMBL/GenBank/DDBJ whole genome shotgun (WGS) entry which is preliminary data.</text>
</comment>
<dbReference type="Proteomes" id="UP001425155">
    <property type="component" value="Unassembled WGS sequence"/>
</dbReference>
<reference evidence="2 3" key="1">
    <citation type="submission" date="2024-03" db="EMBL/GenBank/DDBJ databases">
        <title>YIM 134122 draft genome.</title>
        <authorList>
            <person name="Zuo S."/>
            <person name="Xiong L."/>
        </authorList>
    </citation>
    <scope>NUCLEOTIDE SEQUENCE [LARGE SCALE GENOMIC DNA]</scope>
    <source>
        <strain evidence="2 3">YIM 134122</strain>
    </source>
</reference>
<accession>A0ABU9W1K6</accession>
<dbReference type="RefSeq" id="WP_342112380.1">
    <property type="nucleotide sequence ID" value="NZ_JBCAUN010000001.1"/>
</dbReference>